<reference evidence="6 7" key="1">
    <citation type="submission" date="2021-04" db="EMBL/GenBank/DDBJ databases">
        <title>The genome sequence of Ideonella sp. 3Y2.</title>
        <authorList>
            <person name="Liu Y."/>
        </authorList>
    </citation>
    <scope>NUCLEOTIDE SEQUENCE [LARGE SCALE GENOMIC DNA]</scope>
    <source>
        <strain evidence="6 7">3Y2</strain>
    </source>
</reference>
<dbReference type="SMART" id="SM00046">
    <property type="entry name" value="DAGKc"/>
    <property type="match status" value="1"/>
</dbReference>
<dbReference type="GO" id="GO:0005524">
    <property type="term" value="F:ATP binding"/>
    <property type="evidence" value="ECO:0007669"/>
    <property type="project" value="UniProtKB-KW"/>
</dbReference>
<feature type="domain" description="DAGKc" evidence="5">
    <location>
        <begin position="1"/>
        <end position="128"/>
    </location>
</feature>
<evidence type="ECO:0000256" key="3">
    <source>
        <dbReference type="ARBA" id="ARBA00022777"/>
    </source>
</evidence>
<keyword evidence="4" id="KW-0067">ATP-binding</keyword>
<comment type="caution">
    <text evidence="6">The sequence shown here is derived from an EMBL/GenBank/DDBJ whole genome shotgun (WGS) entry which is preliminary data.</text>
</comment>
<dbReference type="PROSITE" id="PS50146">
    <property type="entry name" value="DAGK"/>
    <property type="match status" value="1"/>
</dbReference>
<dbReference type="Gene3D" id="3.40.50.10330">
    <property type="entry name" value="Probable inorganic polyphosphate/atp-NAD kinase, domain 1"/>
    <property type="match status" value="1"/>
</dbReference>
<protein>
    <recommendedName>
        <fullName evidence="5">DAGKc domain-containing protein</fullName>
    </recommendedName>
</protein>
<keyword evidence="2" id="KW-0547">Nucleotide-binding</keyword>
<accession>A0A940Y5V5</accession>
<dbReference type="InterPro" id="IPR050187">
    <property type="entry name" value="Lipid_Phosphate_FormReg"/>
</dbReference>
<evidence type="ECO:0000313" key="6">
    <source>
        <dbReference type="EMBL" id="MBQ0929308.1"/>
    </source>
</evidence>
<dbReference type="PANTHER" id="PTHR12358">
    <property type="entry name" value="SPHINGOSINE KINASE"/>
    <property type="match status" value="1"/>
</dbReference>
<name>A0A940Y5V5_9BURK</name>
<proteinExistence type="predicted"/>
<dbReference type="GO" id="GO:0016301">
    <property type="term" value="F:kinase activity"/>
    <property type="evidence" value="ECO:0007669"/>
    <property type="project" value="UniProtKB-KW"/>
</dbReference>
<evidence type="ECO:0000256" key="2">
    <source>
        <dbReference type="ARBA" id="ARBA00022741"/>
    </source>
</evidence>
<dbReference type="AlphaFoldDB" id="A0A940Y5V5"/>
<dbReference type="Proteomes" id="UP000676246">
    <property type="component" value="Unassembled WGS sequence"/>
</dbReference>
<dbReference type="Pfam" id="PF19279">
    <property type="entry name" value="YegS_C"/>
    <property type="match status" value="1"/>
</dbReference>
<keyword evidence="3" id="KW-0418">Kinase</keyword>
<dbReference type="PANTHER" id="PTHR12358:SF54">
    <property type="entry name" value="SPHINGOSINE KINASE RELATED PROTEIN"/>
    <property type="match status" value="1"/>
</dbReference>
<keyword evidence="7" id="KW-1185">Reference proteome</keyword>
<dbReference type="RefSeq" id="WP_210851558.1">
    <property type="nucleotide sequence ID" value="NZ_JAGQDD010000001.1"/>
</dbReference>
<dbReference type="InterPro" id="IPR045540">
    <property type="entry name" value="YegS/DAGK_C"/>
</dbReference>
<dbReference type="Gene3D" id="2.60.200.40">
    <property type="match status" value="1"/>
</dbReference>
<gene>
    <name evidence="6" type="ORF">KAK03_02345</name>
</gene>
<evidence type="ECO:0000313" key="7">
    <source>
        <dbReference type="Proteomes" id="UP000676246"/>
    </source>
</evidence>
<sequence>MSPARLCLLNPHAAGGRGAALAPALEAALHAAGGPPLRCPSSVAAARAEIAALPAGSRVLVAGGDGTLQHLLSAVLAGDHELALLPCGTGNDLARALGLRRGDWRAALQGALQAPARPIDLGELCADGGAPQPFASSLCVGFDAAVGAAALSGPRRLRGMPRYLWATLRTLARLQRYPLRLQVDGAPGPAGPCLFASSLNTPTYASGMPVAPGARIDDGRLSLVRAAALGRVGTLLALPLLLAGWHLHHPRIRLLPFRHLRLEGDAPLPLALDGEPVAPARVVEVRVRPAALRVVPAQR</sequence>
<dbReference type="Pfam" id="PF00781">
    <property type="entry name" value="DAGK_cat"/>
    <property type="match status" value="1"/>
</dbReference>
<dbReference type="InterPro" id="IPR001206">
    <property type="entry name" value="Diacylglycerol_kinase_cat_dom"/>
</dbReference>
<dbReference type="InterPro" id="IPR016064">
    <property type="entry name" value="NAD/diacylglycerol_kinase_sf"/>
</dbReference>
<dbReference type="EMBL" id="JAGQDD010000001">
    <property type="protein sequence ID" value="MBQ0929308.1"/>
    <property type="molecule type" value="Genomic_DNA"/>
</dbReference>
<dbReference type="SUPFAM" id="SSF111331">
    <property type="entry name" value="NAD kinase/diacylglycerol kinase-like"/>
    <property type="match status" value="1"/>
</dbReference>
<evidence type="ECO:0000256" key="1">
    <source>
        <dbReference type="ARBA" id="ARBA00022679"/>
    </source>
</evidence>
<keyword evidence="1" id="KW-0808">Transferase</keyword>
<organism evidence="6 7">
    <name type="scientific">Ideonella alba</name>
    <dbReference type="NCBI Taxonomy" id="2824118"/>
    <lineage>
        <taxon>Bacteria</taxon>
        <taxon>Pseudomonadati</taxon>
        <taxon>Pseudomonadota</taxon>
        <taxon>Betaproteobacteria</taxon>
        <taxon>Burkholderiales</taxon>
        <taxon>Sphaerotilaceae</taxon>
        <taxon>Ideonella</taxon>
    </lineage>
</organism>
<dbReference type="InterPro" id="IPR017438">
    <property type="entry name" value="ATP-NAD_kinase_N"/>
</dbReference>
<evidence type="ECO:0000259" key="5">
    <source>
        <dbReference type="PROSITE" id="PS50146"/>
    </source>
</evidence>
<evidence type="ECO:0000256" key="4">
    <source>
        <dbReference type="ARBA" id="ARBA00022840"/>
    </source>
</evidence>